<protein>
    <recommendedName>
        <fullName evidence="1">DUF6473 domain-containing protein</fullName>
    </recommendedName>
</protein>
<evidence type="ECO:0000313" key="3">
    <source>
        <dbReference type="Proteomes" id="UP000317421"/>
    </source>
</evidence>
<dbReference type="AlphaFoldDB" id="A0A5C6ADX7"/>
<reference evidence="2 3" key="1">
    <citation type="submission" date="2019-02" db="EMBL/GenBank/DDBJ databases">
        <title>Deep-cultivation of Planctomycetes and their phenomic and genomic characterization uncovers novel biology.</title>
        <authorList>
            <person name="Wiegand S."/>
            <person name="Jogler M."/>
            <person name="Boedeker C."/>
            <person name="Pinto D."/>
            <person name="Vollmers J."/>
            <person name="Rivas-Marin E."/>
            <person name="Kohn T."/>
            <person name="Peeters S.H."/>
            <person name="Heuer A."/>
            <person name="Rast P."/>
            <person name="Oberbeckmann S."/>
            <person name="Bunk B."/>
            <person name="Jeske O."/>
            <person name="Meyerdierks A."/>
            <person name="Storesund J.E."/>
            <person name="Kallscheuer N."/>
            <person name="Luecker S."/>
            <person name="Lage O.M."/>
            <person name="Pohl T."/>
            <person name="Merkel B.J."/>
            <person name="Hornburger P."/>
            <person name="Mueller R.-W."/>
            <person name="Bruemmer F."/>
            <person name="Labrenz M."/>
            <person name="Spormann A.M."/>
            <person name="Op Den Camp H."/>
            <person name="Overmann J."/>
            <person name="Amann R."/>
            <person name="Jetten M.S.M."/>
            <person name="Mascher T."/>
            <person name="Medema M.H."/>
            <person name="Devos D.P."/>
            <person name="Kaster A.-K."/>
            <person name="Ovreas L."/>
            <person name="Rohde M."/>
            <person name="Galperin M.Y."/>
            <person name="Jogler C."/>
        </authorList>
    </citation>
    <scope>NUCLEOTIDE SEQUENCE [LARGE SCALE GENOMIC DNA]</scope>
    <source>
        <strain evidence="2 3">Pla108</strain>
    </source>
</reference>
<accession>A0A5C6ADX7</accession>
<evidence type="ECO:0000313" key="2">
    <source>
        <dbReference type="EMBL" id="TWT97620.1"/>
    </source>
</evidence>
<name>A0A5C6ADX7_9BACT</name>
<feature type="domain" description="DUF6473" evidence="1">
    <location>
        <begin position="11"/>
        <end position="251"/>
    </location>
</feature>
<comment type="caution">
    <text evidence="2">The sequence shown here is derived from an EMBL/GenBank/DDBJ whole genome shotgun (WGS) entry which is preliminary data.</text>
</comment>
<dbReference type="InterPro" id="IPR045524">
    <property type="entry name" value="DUF6473"/>
</dbReference>
<organism evidence="2 3">
    <name type="scientific">Botrimarina colliarenosi</name>
    <dbReference type="NCBI Taxonomy" id="2528001"/>
    <lineage>
        <taxon>Bacteria</taxon>
        <taxon>Pseudomonadati</taxon>
        <taxon>Planctomycetota</taxon>
        <taxon>Planctomycetia</taxon>
        <taxon>Pirellulales</taxon>
        <taxon>Lacipirellulaceae</taxon>
        <taxon>Botrimarina</taxon>
    </lineage>
</organism>
<dbReference type="EMBL" id="SJPR01000002">
    <property type="protein sequence ID" value="TWT97620.1"/>
    <property type="molecule type" value="Genomic_DNA"/>
</dbReference>
<dbReference type="Proteomes" id="UP000317421">
    <property type="component" value="Unassembled WGS sequence"/>
</dbReference>
<dbReference type="Pfam" id="PF20078">
    <property type="entry name" value="DUF6473"/>
    <property type="match status" value="1"/>
</dbReference>
<keyword evidence="3" id="KW-1185">Reference proteome</keyword>
<proteinExistence type="predicted"/>
<evidence type="ECO:0000259" key="1">
    <source>
        <dbReference type="Pfam" id="PF20078"/>
    </source>
</evidence>
<gene>
    <name evidence="2" type="ORF">Pla108_17720</name>
</gene>
<sequence>MVSEHLSNYSARDYEVVDYQTYELPGSSLTFRGPPQELIDGEYITCLGAAQTFGCFCEEPYPALLAEQLATPVLNLGYGGAGPRFFARQPALLEIVNRGRLTIVQVMSGRSEDNSLFESRGLEKLTRRRDGREMAADDAWRSVLELDYWWKLAPMARESARRWCRRLAQPRVRRLAAENLANYVASFDRLLDQIETPVVLLWFSRREPAYDPGCESVEALFGAFPQLVDRPTVDHLAARVDAYVECVTERGMPQTLLSRFDGSPVEIDLTVDRADFRGRVWRQNNYYPSPEMQQDAAMALSTAIGGLGLSKR</sequence>